<dbReference type="GO" id="GO:0008270">
    <property type="term" value="F:zinc ion binding"/>
    <property type="evidence" value="ECO:0007669"/>
    <property type="project" value="InterPro"/>
</dbReference>
<dbReference type="Gene3D" id="4.10.240.10">
    <property type="entry name" value="Zn(2)-C6 fungal-type DNA-binding domain"/>
    <property type="match status" value="1"/>
</dbReference>
<feature type="compositionally biased region" description="Polar residues" evidence="6">
    <location>
        <begin position="269"/>
        <end position="279"/>
    </location>
</feature>
<evidence type="ECO:0000256" key="4">
    <source>
        <dbReference type="ARBA" id="ARBA00023163"/>
    </source>
</evidence>
<dbReference type="Pfam" id="PF00172">
    <property type="entry name" value="Zn_clus"/>
    <property type="match status" value="1"/>
</dbReference>
<dbReference type="PANTHER" id="PTHR31845">
    <property type="entry name" value="FINGER DOMAIN PROTEIN, PUTATIVE-RELATED"/>
    <property type="match status" value="1"/>
</dbReference>
<dbReference type="InterPro" id="IPR036864">
    <property type="entry name" value="Zn2-C6_fun-type_DNA-bd_sf"/>
</dbReference>
<evidence type="ECO:0000256" key="6">
    <source>
        <dbReference type="SAM" id="MobiDB-lite"/>
    </source>
</evidence>
<dbReference type="GO" id="GO:0005634">
    <property type="term" value="C:nucleus"/>
    <property type="evidence" value="ECO:0007669"/>
    <property type="project" value="UniProtKB-SubCell"/>
</dbReference>
<dbReference type="SUPFAM" id="SSF57701">
    <property type="entry name" value="Zn2/Cys6 DNA-binding domain"/>
    <property type="match status" value="1"/>
</dbReference>
<feature type="compositionally biased region" description="Low complexity" evidence="6">
    <location>
        <begin position="411"/>
        <end position="427"/>
    </location>
</feature>
<gene>
    <name evidence="8" type="ORF">CTheo_1471</name>
</gene>
<feature type="compositionally biased region" description="Polar residues" evidence="6">
    <location>
        <begin position="361"/>
        <end position="375"/>
    </location>
</feature>
<keyword evidence="3" id="KW-0238">DNA-binding</keyword>
<sequence>MSTQPVRSIMPADTSARKRERESDAMESPEDAASNGLPTPSTAGPPVGNGNGDDKPVKPHKPLNRVPRMSSANACRKQKMRCEGADNPPCKRCRHAHIECMFEKPAREVSAATEQGLERIRSLESQVSSIQHTLSELVSTLRSQQSQPQPHHSAPSPSSATTASTQTPQINPSPSPFSPNLNAYPAFHPPMALPQMHHDHPDLIAQRTHHQHPRQNSAYSYGDAENGTNGNGMSLPPFSSLNSAMPPPSGPPGRQQSTDVHQAYAYANRSPSTSEQSPQRGHLHQASKPAPSHHGSFHSDGGYQAHVQQQHHQQHHQQYSHQHHHHHQQHHHQLQYSNDHAYAHQQHLHPPHPLPPPPQRHSGNTVPSSNVTSADSSDDEGELPTQGLVAPIEVLRGLAERQEREMGSRTRSSSPAGGASEPPSRGPRGAGQSQGQGDSQMGDRESEADETRAPKRRKTKHEELQAPDHAFPDVVTKGIISEQEARELFAIFYRGCSTFLPVFDMAVDTYDALHSRSPFCVNTICMVAARVRDGGESETYQKCRAEVEEISRHTLFTPVVRQEAVQAMVLVSGWSTNGWLPGGHAVRMGLEIGKCMHKAWPRLYKRMRAGKISVSQEERQLLISARTWFVLFLFEHQISFGTGRPAILREDESVARCRYILRHPLSIQDDMRLVSMVELMVIREQLHNQLAPYEGPVEDRVYKVLHQAESDFRAWYEEWDQMFSQKYEDAAFYRQSLMIQRDFGELYHNASALRGVRGPEDVARMPQEQKLVAQRAIKLAKRGLDNCIRSVTYREGLKYAVHFTHVSATFAASFLIRLARLFPQDCDPNAIMSTVEDLVHLLSNIPAGRYARSLRLMLRSARRRRVLPQRPAGPVDRAGNPPILLGTPPQASTSDNNSPRQFLGASPNTHGDSSVSPNTAFNFMASNGVINPGPEFESYLQGFELAPGQEVPVWLTESSLGDAALSQYGLEAFVMPQQYDPNSTETQIW</sequence>
<dbReference type="Proteomes" id="UP000383932">
    <property type="component" value="Unassembled WGS sequence"/>
</dbReference>
<dbReference type="OrthoDB" id="4454541at2759"/>
<name>A0A5N5QTE7_9AGAM</name>
<evidence type="ECO:0000259" key="7">
    <source>
        <dbReference type="PROSITE" id="PS50048"/>
    </source>
</evidence>
<feature type="compositionally biased region" description="Low complexity" evidence="6">
    <location>
        <begin position="304"/>
        <end position="320"/>
    </location>
</feature>
<dbReference type="InterPro" id="IPR001138">
    <property type="entry name" value="Zn2Cys6_DnaBD"/>
</dbReference>
<dbReference type="PANTHER" id="PTHR31845:SF17">
    <property type="entry name" value="ZN(II)2CYS6 TRANSCRIPTION FACTOR (EUROFUNG)"/>
    <property type="match status" value="1"/>
</dbReference>
<feature type="region of interest" description="Disordered" evidence="6">
    <location>
        <begin position="1"/>
        <end position="89"/>
    </location>
</feature>
<dbReference type="CDD" id="cd00067">
    <property type="entry name" value="GAL4"/>
    <property type="match status" value="1"/>
</dbReference>
<protein>
    <submittedName>
        <fullName evidence="8">Formin BNR1</fullName>
    </submittedName>
</protein>
<evidence type="ECO:0000256" key="2">
    <source>
        <dbReference type="ARBA" id="ARBA00023015"/>
    </source>
</evidence>
<dbReference type="CDD" id="cd12148">
    <property type="entry name" value="fungal_TF_MHR"/>
    <property type="match status" value="1"/>
</dbReference>
<feature type="compositionally biased region" description="Polar residues" evidence="6">
    <location>
        <begin position="889"/>
        <end position="914"/>
    </location>
</feature>
<feature type="compositionally biased region" description="Low complexity" evidence="6">
    <location>
        <begin position="143"/>
        <end position="169"/>
    </location>
</feature>
<evidence type="ECO:0000313" key="8">
    <source>
        <dbReference type="EMBL" id="KAB5595010.1"/>
    </source>
</evidence>
<dbReference type="EMBL" id="SSOP01000013">
    <property type="protein sequence ID" value="KAB5595010.1"/>
    <property type="molecule type" value="Genomic_DNA"/>
</dbReference>
<evidence type="ECO:0000256" key="3">
    <source>
        <dbReference type="ARBA" id="ARBA00023125"/>
    </source>
</evidence>
<keyword evidence="2" id="KW-0805">Transcription regulation</keyword>
<proteinExistence type="predicted"/>
<dbReference type="GO" id="GO:0000976">
    <property type="term" value="F:transcription cis-regulatory region binding"/>
    <property type="evidence" value="ECO:0007669"/>
    <property type="project" value="TreeGrafter"/>
</dbReference>
<feature type="compositionally biased region" description="Basic and acidic residues" evidence="6">
    <location>
        <begin position="398"/>
        <end position="408"/>
    </location>
</feature>
<feature type="domain" description="Zn(2)-C6 fungal-type" evidence="7">
    <location>
        <begin position="71"/>
        <end position="102"/>
    </location>
</feature>
<organism evidence="8 9">
    <name type="scientific">Ceratobasidium theobromae</name>
    <dbReference type="NCBI Taxonomy" id="1582974"/>
    <lineage>
        <taxon>Eukaryota</taxon>
        <taxon>Fungi</taxon>
        <taxon>Dikarya</taxon>
        <taxon>Basidiomycota</taxon>
        <taxon>Agaricomycotina</taxon>
        <taxon>Agaricomycetes</taxon>
        <taxon>Cantharellales</taxon>
        <taxon>Ceratobasidiaceae</taxon>
        <taxon>Ceratobasidium</taxon>
    </lineage>
</organism>
<dbReference type="PROSITE" id="PS50048">
    <property type="entry name" value="ZN2_CY6_FUNGAL_2"/>
    <property type="match status" value="1"/>
</dbReference>
<comment type="caution">
    <text evidence="8">The sequence shown here is derived from an EMBL/GenBank/DDBJ whole genome shotgun (WGS) entry which is preliminary data.</text>
</comment>
<feature type="region of interest" description="Disordered" evidence="6">
    <location>
        <begin position="865"/>
        <end position="914"/>
    </location>
</feature>
<feature type="compositionally biased region" description="Basic and acidic residues" evidence="6">
    <location>
        <begin position="15"/>
        <end position="24"/>
    </location>
</feature>
<keyword evidence="4" id="KW-0804">Transcription</keyword>
<feature type="region of interest" description="Disordered" evidence="6">
    <location>
        <begin position="138"/>
        <end position="470"/>
    </location>
</feature>
<evidence type="ECO:0000256" key="1">
    <source>
        <dbReference type="ARBA" id="ARBA00004123"/>
    </source>
</evidence>
<evidence type="ECO:0000256" key="5">
    <source>
        <dbReference type="ARBA" id="ARBA00023242"/>
    </source>
</evidence>
<keyword evidence="9" id="KW-1185">Reference proteome</keyword>
<evidence type="ECO:0000313" key="9">
    <source>
        <dbReference type="Proteomes" id="UP000383932"/>
    </source>
</evidence>
<comment type="subcellular location">
    <subcellularLocation>
        <location evidence="1">Nucleus</location>
    </subcellularLocation>
</comment>
<accession>A0A5N5QTE7</accession>
<dbReference type="GO" id="GO:0000981">
    <property type="term" value="F:DNA-binding transcription factor activity, RNA polymerase II-specific"/>
    <property type="evidence" value="ECO:0007669"/>
    <property type="project" value="InterPro"/>
</dbReference>
<dbReference type="AlphaFoldDB" id="A0A5N5QTE7"/>
<reference evidence="8 9" key="1">
    <citation type="journal article" date="2019" name="Fungal Biol. Biotechnol.">
        <title>Draft genome sequence of fastidious pathogen Ceratobasidium theobromae, which causes vascular-streak dieback in Theobroma cacao.</title>
        <authorList>
            <person name="Ali S.S."/>
            <person name="Asman A."/>
            <person name="Shao J."/>
            <person name="Firmansyah A.P."/>
            <person name="Susilo A.W."/>
            <person name="Rosmana A."/>
            <person name="McMahon P."/>
            <person name="Junaid M."/>
            <person name="Guest D."/>
            <person name="Kheng T.Y."/>
            <person name="Meinhardt L.W."/>
            <person name="Bailey B.A."/>
        </authorList>
    </citation>
    <scope>NUCLEOTIDE SEQUENCE [LARGE SCALE GENOMIC DNA]</scope>
    <source>
        <strain evidence="8 9">CT2</strain>
    </source>
</reference>
<feature type="compositionally biased region" description="Basic residues" evidence="6">
    <location>
        <begin position="321"/>
        <end position="333"/>
    </location>
</feature>
<feature type="compositionally biased region" description="Polar residues" evidence="6">
    <location>
        <begin position="226"/>
        <end position="243"/>
    </location>
</feature>
<keyword evidence="5" id="KW-0539">Nucleus</keyword>
<feature type="compositionally biased region" description="Basic and acidic residues" evidence="6">
    <location>
        <begin position="441"/>
        <end position="453"/>
    </location>
</feature>
<dbReference type="InterPro" id="IPR051089">
    <property type="entry name" value="prtT"/>
</dbReference>